<dbReference type="Proteomes" id="UP000025241">
    <property type="component" value="Chromosome I"/>
</dbReference>
<dbReference type="Gene3D" id="1.10.10.10">
    <property type="entry name" value="Winged helix-like DNA-binding domain superfamily/Winged helix DNA-binding domain"/>
    <property type="match status" value="1"/>
</dbReference>
<organism evidence="6 7">
    <name type="scientific">Pseudomonas knackmussii (strain DSM 6978 / CCUG 54928 / LMG 23759 / B13)</name>
    <dbReference type="NCBI Taxonomy" id="1301098"/>
    <lineage>
        <taxon>Bacteria</taxon>
        <taxon>Pseudomonadati</taxon>
        <taxon>Pseudomonadota</taxon>
        <taxon>Gammaproteobacteria</taxon>
        <taxon>Pseudomonadales</taxon>
        <taxon>Pseudomonadaceae</taxon>
        <taxon>Pseudomonas</taxon>
    </lineage>
</organism>
<dbReference type="PANTHER" id="PTHR30537:SF72">
    <property type="entry name" value="LYSR FAMILY TRANSCRIPTIONAL REGULATOR"/>
    <property type="match status" value="1"/>
</dbReference>
<keyword evidence="2" id="KW-0805">Transcription regulation</keyword>
<proteinExistence type="inferred from homology"/>
<reference evidence="6 7" key="2">
    <citation type="submission" date="2014-05" db="EMBL/GenBank/DDBJ databases">
        <title>Genome sequence of the 3-chlorobenzoate degrading bacterium Pseudomonas knackmussii B13 shows multiple evidence for horizontal gene transfer.</title>
        <authorList>
            <person name="Miyazaki R."/>
            <person name="Bertelli C."/>
            <person name="Falquet L."/>
            <person name="Robinson-Rechavi M."/>
            <person name="Gharib W."/>
            <person name="Roy S."/>
            <person name="Van der Meer J.R."/>
        </authorList>
    </citation>
    <scope>NUCLEOTIDE SEQUENCE [LARGE SCALE GENOMIC DNA]</scope>
    <source>
        <strain evidence="6 7">B13</strain>
    </source>
</reference>
<dbReference type="Pfam" id="PF03466">
    <property type="entry name" value="LysR_substrate"/>
    <property type="match status" value="1"/>
</dbReference>
<dbReference type="InterPro" id="IPR036390">
    <property type="entry name" value="WH_DNA-bd_sf"/>
</dbReference>
<reference evidence="6 7" key="1">
    <citation type="submission" date="2013-03" db="EMBL/GenBank/DDBJ databases">
        <authorList>
            <person name="Linke B."/>
        </authorList>
    </citation>
    <scope>NUCLEOTIDE SEQUENCE [LARGE SCALE GENOMIC DNA]</scope>
    <source>
        <strain evidence="6 7">B13</strain>
    </source>
</reference>
<accession>A0A024HIL4</accession>
<dbReference type="eggNOG" id="COG0583">
    <property type="taxonomic scope" value="Bacteria"/>
</dbReference>
<evidence type="ECO:0000256" key="4">
    <source>
        <dbReference type="ARBA" id="ARBA00023163"/>
    </source>
</evidence>
<dbReference type="InterPro" id="IPR005119">
    <property type="entry name" value="LysR_subst-bd"/>
</dbReference>
<dbReference type="PRINTS" id="PR00039">
    <property type="entry name" value="HTHLYSR"/>
</dbReference>
<dbReference type="GO" id="GO:0043565">
    <property type="term" value="F:sequence-specific DNA binding"/>
    <property type="evidence" value="ECO:0007669"/>
    <property type="project" value="TreeGrafter"/>
</dbReference>
<gene>
    <name evidence="6" type="ORF">PKB_3000</name>
</gene>
<dbReference type="Pfam" id="PF00126">
    <property type="entry name" value="HTH_1"/>
    <property type="match status" value="1"/>
</dbReference>
<protein>
    <submittedName>
        <fullName evidence="6">Putative transcriptional regulator</fullName>
    </submittedName>
</protein>
<dbReference type="HOGENOM" id="CLU_039613_16_1_6"/>
<feature type="domain" description="HTH lysR-type" evidence="5">
    <location>
        <begin position="1"/>
        <end position="59"/>
    </location>
</feature>
<dbReference type="FunFam" id="1.10.10.10:FF:000001">
    <property type="entry name" value="LysR family transcriptional regulator"/>
    <property type="match status" value="1"/>
</dbReference>
<dbReference type="PANTHER" id="PTHR30537">
    <property type="entry name" value="HTH-TYPE TRANSCRIPTIONAL REGULATOR"/>
    <property type="match status" value="1"/>
</dbReference>
<dbReference type="AlphaFoldDB" id="A0A024HIL4"/>
<dbReference type="KEGG" id="pkc:PKB_3000"/>
<comment type="similarity">
    <text evidence="1">Belongs to the LysR transcriptional regulatory family.</text>
</comment>
<keyword evidence="4" id="KW-0804">Transcription</keyword>
<evidence type="ECO:0000256" key="3">
    <source>
        <dbReference type="ARBA" id="ARBA00023125"/>
    </source>
</evidence>
<evidence type="ECO:0000256" key="1">
    <source>
        <dbReference type="ARBA" id="ARBA00009437"/>
    </source>
</evidence>
<dbReference type="GO" id="GO:0003700">
    <property type="term" value="F:DNA-binding transcription factor activity"/>
    <property type="evidence" value="ECO:0007669"/>
    <property type="project" value="InterPro"/>
</dbReference>
<keyword evidence="7" id="KW-1185">Reference proteome</keyword>
<dbReference type="Gene3D" id="3.40.190.290">
    <property type="match status" value="1"/>
</dbReference>
<dbReference type="CDD" id="cd08422">
    <property type="entry name" value="PBP2_CrgA_like"/>
    <property type="match status" value="1"/>
</dbReference>
<evidence type="ECO:0000313" key="6">
    <source>
        <dbReference type="EMBL" id="CDF84347.1"/>
    </source>
</evidence>
<evidence type="ECO:0000259" key="5">
    <source>
        <dbReference type="PROSITE" id="PS50931"/>
    </source>
</evidence>
<name>A0A024HIL4_PSEKB</name>
<evidence type="ECO:0000313" key="7">
    <source>
        <dbReference type="Proteomes" id="UP000025241"/>
    </source>
</evidence>
<dbReference type="InterPro" id="IPR058163">
    <property type="entry name" value="LysR-type_TF_proteobact-type"/>
</dbReference>
<sequence length="308" mass="33679">METLNSIECFVRSAEAGSFAAAARHLGLTPAAVGKNVARLEGNLGVRLFQRSTRSLSLTEAGERFLAEVSGGLGSIRNAIANLASAGGQPSGTLKVSMGLVFGRDYILPLLGDFLARYPAIRPDWHFDNRQVELIAEGFDAAIGGGFELPPGVVARKLSPAHLVLLATPAYLDTHTPIRNPEDLAQHDGIRIRSPQTGRVRPWALTHRQGKGQASIELRERMYMSDPEAACYAALQDLGITLVSMQHAVPWLDSGRLQRVLPDWYVDAGSTSLYYPAQKLLPAKTRCFVEFVLERFRAQGLEQRFSAR</sequence>
<dbReference type="PROSITE" id="PS50931">
    <property type="entry name" value="HTH_LYSR"/>
    <property type="match status" value="1"/>
</dbReference>
<dbReference type="InterPro" id="IPR000847">
    <property type="entry name" value="LysR_HTH_N"/>
</dbReference>
<dbReference type="EMBL" id="HG322950">
    <property type="protein sequence ID" value="CDF84347.1"/>
    <property type="molecule type" value="Genomic_DNA"/>
</dbReference>
<dbReference type="OrthoDB" id="8678019at2"/>
<dbReference type="RefSeq" id="WP_043252864.1">
    <property type="nucleotide sequence ID" value="NZ_HG322950.1"/>
</dbReference>
<dbReference type="SUPFAM" id="SSF46785">
    <property type="entry name" value="Winged helix' DNA-binding domain"/>
    <property type="match status" value="1"/>
</dbReference>
<dbReference type="SUPFAM" id="SSF53850">
    <property type="entry name" value="Periplasmic binding protein-like II"/>
    <property type="match status" value="1"/>
</dbReference>
<dbReference type="PATRIC" id="fig|1301098.3.peg.3026"/>
<evidence type="ECO:0000256" key="2">
    <source>
        <dbReference type="ARBA" id="ARBA00023015"/>
    </source>
</evidence>
<keyword evidence="3" id="KW-0238">DNA-binding</keyword>
<dbReference type="GO" id="GO:0006351">
    <property type="term" value="P:DNA-templated transcription"/>
    <property type="evidence" value="ECO:0007669"/>
    <property type="project" value="TreeGrafter"/>
</dbReference>
<dbReference type="STRING" id="1301098.PKB_3000"/>
<dbReference type="InterPro" id="IPR036388">
    <property type="entry name" value="WH-like_DNA-bd_sf"/>
</dbReference>